<comment type="caution">
    <text evidence="1">The sequence shown here is derived from an EMBL/GenBank/DDBJ whole genome shotgun (WGS) entry which is preliminary data.</text>
</comment>
<dbReference type="Proteomes" id="UP001501343">
    <property type="component" value="Unassembled WGS sequence"/>
</dbReference>
<keyword evidence="2" id="KW-1185">Reference proteome</keyword>
<accession>A0ABP5BAA1</accession>
<dbReference type="EMBL" id="BAAAOF010000008">
    <property type="protein sequence ID" value="GAA1937566.1"/>
    <property type="molecule type" value="Genomic_DNA"/>
</dbReference>
<protein>
    <submittedName>
        <fullName evidence="1">Uncharacterized protein</fullName>
    </submittedName>
</protein>
<name>A0ABP5BAA1_9MICO</name>
<proteinExistence type="predicted"/>
<gene>
    <name evidence="1" type="ORF">GCM10009775_31980</name>
</gene>
<sequence length="138" mass="14999">MLSVPARPNDRPLAVTARDGGVWFAWCGQPTDEFGYLQITYREYSSDTGFVTAARGTGEFRFEPGTEFSTTTPPVGLTFDVDEGIALDAGAMRIFVAPGQSADNLAPWSVIFEVESPDDITDVWLHPSGEMTSEPCVD</sequence>
<evidence type="ECO:0000313" key="2">
    <source>
        <dbReference type="Proteomes" id="UP001501343"/>
    </source>
</evidence>
<evidence type="ECO:0000313" key="1">
    <source>
        <dbReference type="EMBL" id="GAA1937566.1"/>
    </source>
</evidence>
<organism evidence="1 2">
    <name type="scientific">Microbacterium aoyamense</name>
    <dbReference type="NCBI Taxonomy" id="344166"/>
    <lineage>
        <taxon>Bacteria</taxon>
        <taxon>Bacillati</taxon>
        <taxon>Actinomycetota</taxon>
        <taxon>Actinomycetes</taxon>
        <taxon>Micrococcales</taxon>
        <taxon>Microbacteriaceae</taxon>
        <taxon>Microbacterium</taxon>
    </lineage>
</organism>
<reference evidence="2" key="1">
    <citation type="journal article" date="2019" name="Int. J. Syst. Evol. Microbiol.">
        <title>The Global Catalogue of Microorganisms (GCM) 10K type strain sequencing project: providing services to taxonomists for standard genome sequencing and annotation.</title>
        <authorList>
            <consortium name="The Broad Institute Genomics Platform"/>
            <consortium name="The Broad Institute Genome Sequencing Center for Infectious Disease"/>
            <person name="Wu L."/>
            <person name="Ma J."/>
        </authorList>
    </citation>
    <scope>NUCLEOTIDE SEQUENCE [LARGE SCALE GENOMIC DNA]</scope>
    <source>
        <strain evidence="2">JCM 14900</strain>
    </source>
</reference>